<dbReference type="eggNOG" id="COG0823">
    <property type="taxonomic scope" value="Bacteria"/>
</dbReference>
<feature type="compositionally biased region" description="Basic residues" evidence="8">
    <location>
        <begin position="10"/>
        <end position="23"/>
    </location>
</feature>
<dbReference type="Pfam" id="PF09594">
    <property type="entry name" value="GT87"/>
    <property type="match status" value="1"/>
</dbReference>
<dbReference type="GO" id="GO:0016758">
    <property type="term" value="F:hexosyltransferase activity"/>
    <property type="evidence" value="ECO:0007669"/>
    <property type="project" value="InterPro"/>
</dbReference>
<organism evidence="10">
    <name type="scientific">Solibacter usitatus (strain Ellin6076)</name>
    <dbReference type="NCBI Taxonomy" id="234267"/>
    <lineage>
        <taxon>Bacteria</taxon>
        <taxon>Pseudomonadati</taxon>
        <taxon>Acidobacteriota</taxon>
        <taxon>Terriglobia</taxon>
        <taxon>Bryobacterales</taxon>
        <taxon>Solibacteraceae</taxon>
        <taxon>Candidatus Solibacter</taxon>
    </lineage>
</organism>
<evidence type="ECO:0000256" key="8">
    <source>
        <dbReference type="SAM" id="MobiDB-lite"/>
    </source>
</evidence>
<evidence type="ECO:0000256" key="4">
    <source>
        <dbReference type="ARBA" id="ARBA00022692"/>
    </source>
</evidence>
<evidence type="ECO:0000256" key="2">
    <source>
        <dbReference type="ARBA" id="ARBA00022475"/>
    </source>
</evidence>
<dbReference type="InterPro" id="IPR011042">
    <property type="entry name" value="6-blade_b-propeller_TolB-like"/>
</dbReference>
<evidence type="ECO:0000256" key="9">
    <source>
        <dbReference type="SAM" id="Phobius"/>
    </source>
</evidence>
<comment type="similarity">
    <text evidence="7">Belongs to the glycosyltransferase 87 family.</text>
</comment>
<dbReference type="SUPFAM" id="SSF69304">
    <property type="entry name" value="Tricorn protease N-terminal domain"/>
    <property type="match status" value="1"/>
</dbReference>
<keyword evidence="5 9" id="KW-1133">Transmembrane helix</keyword>
<dbReference type="InterPro" id="IPR018584">
    <property type="entry name" value="GT87"/>
</dbReference>
<feature type="transmembrane region" description="Helical" evidence="9">
    <location>
        <begin position="410"/>
        <end position="430"/>
    </location>
</feature>
<evidence type="ECO:0000313" key="10">
    <source>
        <dbReference type="EMBL" id="ABJ86837.1"/>
    </source>
</evidence>
<feature type="transmembrane region" description="Helical" evidence="9">
    <location>
        <begin position="195"/>
        <end position="216"/>
    </location>
</feature>
<keyword evidence="2" id="KW-1003">Cell membrane</keyword>
<dbReference type="GO" id="GO:0005886">
    <property type="term" value="C:plasma membrane"/>
    <property type="evidence" value="ECO:0007669"/>
    <property type="project" value="UniProtKB-SubCell"/>
</dbReference>
<feature type="transmembrane region" description="Helical" evidence="9">
    <location>
        <begin position="442"/>
        <end position="459"/>
    </location>
</feature>
<dbReference type="Gene3D" id="2.120.10.30">
    <property type="entry name" value="TolB, C-terminal domain"/>
    <property type="match status" value="1"/>
</dbReference>
<accession>Q01U33</accession>
<evidence type="ECO:0000256" key="3">
    <source>
        <dbReference type="ARBA" id="ARBA00022679"/>
    </source>
</evidence>
<comment type="subcellular location">
    <subcellularLocation>
        <location evidence="1">Cell membrane</location>
        <topology evidence="1">Multi-pass membrane protein</topology>
    </subcellularLocation>
</comment>
<feature type="transmembrane region" description="Helical" evidence="9">
    <location>
        <begin position="253"/>
        <end position="281"/>
    </location>
</feature>
<protein>
    <recommendedName>
        <fullName evidence="11">DUF2029 domain-containing protein</fullName>
    </recommendedName>
</protein>
<name>Q01U33_SOLUE</name>
<evidence type="ECO:0000256" key="5">
    <source>
        <dbReference type="ARBA" id="ARBA00022989"/>
    </source>
</evidence>
<dbReference type="EMBL" id="CP000473">
    <property type="protein sequence ID" value="ABJ86837.1"/>
    <property type="molecule type" value="Genomic_DNA"/>
</dbReference>
<feature type="region of interest" description="Disordered" evidence="8">
    <location>
        <begin position="10"/>
        <end position="30"/>
    </location>
</feature>
<keyword evidence="6 9" id="KW-0472">Membrane</keyword>
<keyword evidence="3" id="KW-0808">Transferase</keyword>
<feature type="transmembrane region" description="Helical" evidence="9">
    <location>
        <begin position="153"/>
        <end position="174"/>
    </location>
</feature>
<reference evidence="10" key="1">
    <citation type="submission" date="2006-10" db="EMBL/GenBank/DDBJ databases">
        <title>Complete sequence of Solibacter usitatus Ellin6076.</title>
        <authorList>
            <consortium name="US DOE Joint Genome Institute"/>
            <person name="Copeland A."/>
            <person name="Lucas S."/>
            <person name="Lapidus A."/>
            <person name="Barry K."/>
            <person name="Detter J.C."/>
            <person name="Glavina del Rio T."/>
            <person name="Hammon N."/>
            <person name="Israni S."/>
            <person name="Dalin E."/>
            <person name="Tice H."/>
            <person name="Pitluck S."/>
            <person name="Thompson L.S."/>
            <person name="Brettin T."/>
            <person name="Bruce D."/>
            <person name="Han C."/>
            <person name="Tapia R."/>
            <person name="Gilna P."/>
            <person name="Schmutz J."/>
            <person name="Larimer F."/>
            <person name="Land M."/>
            <person name="Hauser L."/>
            <person name="Kyrpides N."/>
            <person name="Mikhailova N."/>
            <person name="Janssen P.H."/>
            <person name="Kuske C.R."/>
            <person name="Richardson P."/>
        </authorList>
    </citation>
    <scope>NUCLEOTIDE SEQUENCE</scope>
    <source>
        <strain evidence="10">Ellin6076</strain>
    </source>
</reference>
<sequence>MGRRLFLAKTQRRKVTPRRKQGRRASGGSLTLRLGNSWRPAAMIQGMTERRVGPVVLWMVRVAAVVGFVVVVSAALRSGWTHMSTDFPNYYTAAVAVRHHDRLRDVYDWTWFARQMNYAGIENQLGGYVPQSPATMLPMVPIAVFRPLTAKRIWLVLNVVLLLAVIGILARMTGVRWEYLTILLLCGYRSLMTNFVYGQYYIFLLFLLTLTLYTFALKRDGLSGFLCGATFAMKLYSGPLVIYFVAKRAWTSVLGMAAGTGCVGGIALLLFGWSGIAYYLVHVLPRTLEGNSVDPYNLLTATPNMLLHRVFLREAGLNPHPLLEAPWLFFFMRTALQTGLVVFAILGIVAKADPDRRRDFSWMLILLVLISTSTATHTYILLLAPVAVLLRGASFRRMLYLVGSYSILNLFPPPALFLKVWALLLLFLVAGCDYLRAIKMRWAVFALAAVVLLSVMDAQRRMKDYEAEPGHRYQAIAVEPGALFSGYPVVTRCGMFYQSMTSSGAGREGYVLRRLYGGRLQTFDFGGNELRPAAAGDGCGIEFEHVAQGRSTFLRLDPLTSRTEATAPPAEINPGNGVVSPDGRWRVRVRETATSEQLWLESTGSGEAKELAGGNCNNHSPAWELDSSAVIFASDCGRAYGLPALYRAPVR</sequence>
<evidence type="ECO:0000256" key="1">
    <source>
        <dbReference type="ARBA" id="ARBA00004651"/>
    </source>
</evidence>
<feature type="transmembrane region" description="Helical" evidence="9">
    <location>
        <begin position="222"/>
        <end position="246"/>
    </location>
</feature>
<gene>
    <name evidence="10" type="ordered locus">Acid_5896</name>
</gene>
<evidence type="ECO:0008006" key="11">
    <source>
        <dbReference type="Google" id="ProtNLM"/>
    </source>
</evidence>
<dbReference type="InParanoid" id="Q01U33"/>
<feature type="transmembrane region" description="Helical" evidence="9">
    <location>
        <begin position="362"/>
        <end position="390"/>
    </location>
</feature>
<evidence type="ECO:0000256" key="6">
    <source>
        <dbReference type="ARBA" id="ARBA00023136"/>
    </source>
</evidence>
<dbReference type="STRING" id="234267.Acid_5896"/>
<proteinExistence type="inferred from homology"/>
<dbReference type="KEGG" id="sus:Acid_5896"/>
<feature type="transmembrane region" description="Helical" evidence="9">
    <location>
        <begin position="327"/>
        <end position="350"/>
    </location>
</feature>
<dbReference type="HOGENOM" id="CLU_417853_0_0_0"/>
<feature type="transmembrane region" description="Helical" evidence="9">
    <location>
        <begin position="55"/>
        <end position="76"/>
    </location>
</feature>
<dbReference type="AlphaFoldDB" id="Q01U33"/>
<keyword evidence="4 9" id="KW-0812">Transmembrane</keyword>
<evidence type="ECO:0000256" key="7">
    <source>
        <dbReference type="ARBA" id="ARBA00024033"/>
    </source>
</evidence>